<keyword evidence="9" id="KW-0830">Ubiquinone</keyword>
<dbReference type="Gene3D" id="1.20.58.1610">
    <property type="entry name" value="NADH:ubiquinone/plastoquinone oxidoreductase, chain 3"/>
    <property type="match status" value="1"/>
</dbReference>
<geneLocation type="mitochondrion" evidence="10"/>
<keyword evidence="9" id="KW-0520">NAD</keyword>
<comment type="function">
    <text evidence="9">Core subunit of the mitochondrial membrane respiratory chain NADH dehydrogenase (Complex I) which catalyzes electron transfer from NADH through the respiratory chain, using ubiquinone as an electron acceptor. Essential for the catalytic activity of complex I.</text>
</comment>
<evidence type="ECO:0000256" key="2">
    <source>
        <dbReference type="ARBA" id="ARBA00008472"/>
    </source>
</evidence>
<feature type="transmembrane region" description="Helical" evidence="9">
    <location>
        <begin position="57"/>
        <end position="80"/>
    </location>
</feature>
<dbReference type="RefSeq" id="YP_009488482.1">
    <property type="nucleotide sequence ID" value="NC_037839.1"/>
</dbReference>
<reference evidence="10" key="2">
    <citation type="journal article" date="2018" name="Mitochondrial DNA Part B Resour">
        <title>The complete mitochondrial genome of the stick tea thrips Dendrothrips minowai (Thysanoptera: Thripidae).</title>
        <authorList>
            <person name="Chen S.-C."/>
            <person name="Jiang H.-Y."/>
            <person name="Peng P."/>
            <person name="Xu X."/>
            <person name="Lin Q."/>
            <person name="Wang X.-Q."/>
        </authorList>
    </citation>
    <scope>NUCLEOTIDE SEQUENCE</scope>
</reference>
<keyword evidence="9" id="KW-1278">Translocase</keyword>
<evidence type="ECO:0000256" key="4">
    <source>
        <dbReference type="ARBA" id="ARBA00022448"/>
    </source>
</evidence>
<reference evidence="10" key="1">
    <citation type="submission" date="2017-08" db="EMBL/GenBank/DDBJ databases">
        <authorList>
            <person name="de Groot N.N."/>
        </authorList>
    </citation>
    <scope>NUCLEOTIDE SEQUENCE</scope>
</reference>
<evidence type="ECO:0000256" key="8">
    <source>
        <dbReference type="ARBA" id="ARBA00049551"/>
    </source>
</evidence>
<feature type="transmembrane region" description="Helical" evidence="9">
    <location>
        <begin position="86"/>
        <end position="106"/>
    </location>
</feature>
<dbReference type="PANTHER" id="PTHR11058">
    <property type="entry name" value="NADH-UBIQUINONE OXIDOREDUCTASE CHAIN 3"/>
    <property type="match status" value="1"/>
</dbReference>
<evidence type="ECO:0000256" key="1">
    <source>
        <dbReference type="ARBA" id="ARBA00004370"/>
    </source>
</evidence>
<dbReference type="GeneID" id="36944251"/>
<feature type="transmembrane region" description="Helical" evidence="9">
    <location>
        <begin position="6"/>
        <end position="25"/>
    </location>
</feature>
<evidence type="ECO:0000313" key="10">
    <source>
        <dbReference type="EMBL" id="AWD37106.1"/>
    </source>
</evidence>
<name>A0A343WRN7_9NEOP</name>
<keyword evidence="9" id="KW-0249">Electron transport</keyword>
<gene>
    <name evidence="10" type="primary">ND3</name>
</gene>
<comment type="catalytic activity">
    <reaction evidence="8 9">
        <text>a ubiquinone + NADH + 5 H(+)(in) = a ubiquinol + NAD(+) + 4 H(+)(out)</text>
        <dbReference type="Rhea" id="RHEA:29091"/>
        <dbReference type="Rhea" id="RHEA-COMP:9565"/>
        <dbReference type="Rhea" id="RHEA-COMP:9566"/>
        <dbReference type="ChEBI" id="CHEBI:15378"/>
        <dbReference type="ChEBI" id="CHEBI:16389"/>
        <dbReference type="ChEBI" id="CHEBI:17976"/>
        <dbReference type="ChEBI" id="CHEBI:57540"/>
        <dbReference type="ChEBI" id="CHEBI:57945"/>
        <dbReference type="EC" id="7.1.1.2"/>
    </reaction>
</comment>
<sequence length="117" mass="14082">MTLMFFTIFVLFFLTLILMMISLMISKKTFNKREKLTPFECGFDFFSYSRMPFSIKFFLIAIIFIIFDIEIALMLPLIITMYKSNLFFWVSTSLIFITILLFGVILEWKEKSFDWKI</sequence>
<dbReference type="Pfam" id="PF00507">
    <property type="entry name" value="Oxidored_q4"/>
    <property type="match status" value="1"/>
</dbReference>
<dbReference type="GO" id="GO:0008137">
    <property type="term" value="F:NADH dehydrogenase (ubiquinone) activity"/>
    <property type="evidence" value="ECO:0007669"/>
    <property type="project" value="UniProtKB-UniRule"/>
</dbReference>
<dbReference type="PANTHER" id="PTHR11058:SF9">
    <property type="entry name" value="NADH-UBIQUINONE OXIDOREDUCTASE CHAIN 3"/>
    <property type="match status" value="1"/>
</dbReference>
<dbReference type="InterPro" id="IPR038430">
    <property type="entry name" value="NDAH_ubi_oxred_su3_sf"/>
</dbReference>
<proteinExistence type="inferred from homology"/>
<evidence type="ECO:0000256" key="6">
    <source>
        <dbReference type="ARBA" id="ARBA00022989"/>
    </source>
</evidence>
<evidence type="ECO:0000256" key="3">
    <source>
        <dbReference type="ARBA" id="ARBA00021007"/>
    </source>
</evidence>
<dbReference type="EC" id="7.1.1.2" evidence="9"/>
<keyword evidence="5 9" id="KW-0812">Transmembrane</keyword>
<accession>A0A343WRN7</accession>
<dbReference type="AlphaFoldDB" id="A0A343WRN7"/>
<protein>
    <recommendedName>
        <fullName evidence="3 9">NADH-ubiquinone oxidoreductase chain 3</fullName>
        <ecNumber evidence="9">7.1.1.2</ecNumber>
    </recommendedName>
</protein>
<dbReference type="CTD" id="4537"/>
<evidence type="ECO:0000256" key="5">
    <source>
        <dbReference type="ARBA" id="ARBA00022692"/>
    </source>
</evidence>
<evidence type="ECO:0000256" key="7">
    <source>
        <dbReference type="ARBA" id="ARBA00023136"/>
    </source>
</evidence>
<keyword evidence="4 9" id="KW-0813">Transport</keyword>
<keyword evidence="6 9" id="KW-1133">Transmembrane helix</keyword>
<keyword evidence="9 10" id="KW-0496">Mitochondrion</keyword>
<comment type="similarity">
    <text evidence="2 9">Belongs to the complex I subunit 3 family.</text>
</comment>
<dbReference type="EMBL" id="MF582634">
    <property type="protein sequence ID" value="AWD37106.1"/>
    <property type="molecule type" value="Genomic_DNA"/>
</dbReference>
<evidence type="ECO:0000256" key="9">
    <source>
        <dbReference type="RuleBase" id="RU003640"/>
    </source>
</evidence>
<comment type="subcellular location">
    <subcellularLocation>
        <location evidence="1">Membrane</location>
    </subcellularLocation>
    <subcellularLocation>
        <location evidence="9">Mitochondrion membrane</location>
        <topology evidence="9">Multi-pass membrane protein</topology>
    </subcellularLocation>
</comment>
<keyword evidence="7 9" id="KW-0472">Membrane</keyword>
<dbReference type="GO" id="GO:0031966">
    <property type="term" value="C:mitochondrial membrane"/>
    <property type="evidence" value="ECO:0007669"/>
    <property type="project" value="UniProtKB-SubCell"/>
</dbReference>
<keyword evidence="9" id="KW-0679">Respiratory chain</keyword>
<dbReference type="InterPro" id="IPR000440">
    <property type="entry name" value="NADH_UbQ/plastoQ_OxRdtase_su3"/>
</dbReference>
<organism evidence="10">
    <name type="scientific">Dendrothrips minowai</name>
    <dbReference type="NCBI Taxonomy" id="1030662"/>
    <lineage>
        <taxon>Eukaryota</taxon>
        <taxon>Metazoa</taxon>
        <taxon>Ecdysozoa</taxon>
        <taxon>Arthropoda</taxon>
        <taxon>Hexapoda</taxon>
        <taxon>Insecta</taxon>
        <taxon>Pterygota</taxon>
        <taxon>Neoptera</taxon>
        <taxon>Paraneoptera</taxon>
        <taxon>Thysanoptera</taxon>
        <taxon>Terebrantia</taxon>
        <taxon>Thripoidea</taxon>
        <taxon>Thripidae</taxon>
        <taxon>Dendrothrips</taxon>
    </lineage>
</organism>
<dbReference type="GO" id="GO:0030964">
    <property type="term" value="C:NADH dehydrogenase complex"/>
    <property type="evidence" value="ECO:0007669"/>
    <property type="project" value="TreeGrafter"/>
</dbReference>